<protein>
    <submittedName>
        <fullName evidence="1">Uncharacterized protein</fullName>
    </submittedName>
</protein>
<keyword evidence="2" id="KW-1185">Reference proteome</keyword>
<sequence length="253" mass="28587">MTDFKGNFSDTQVFFDLDNLGKVIYHFKKPTDFPDEAIFLIMQEHLLSGVSLGSVDGLDAATGFIELDVPENIIETDFFYFLTKKLISDGYELSVDYNMKISTESQAVFENYWQEITPLLRVLGLKIQNRPKRVKARHRYSKELADIPFTVDYSGSQATVYWQKRSELVVKKGATLLENAPLTKAGVIGFAGRFGLRLRQEHAGAIDDNTLIKDVTLQSVNEVGTFLYFAGTNSWLQLKSPEGKTLHELTVVK</sequence>
<dbReference type="OrthoDB" id="3238747at2"/>
<evidence type="ECO:0000313" key="1">
    <source>
        <dbReference type="EMBL" id="TGD21216.1"/>
    </source>
</evidence>
<dbReference type="Proteomes" id="UP000298021">
    <property type="component" value="Unassembled WGS sequence"/>
</dbReference>
<dbReference type="AlphaFoldDB" id="A0A4Z0JGY5"/>
<organism evidence="1 2">
    <name type="scientific">Companilactobacillus suantsaicola</name>
    <dbReference type="NCBI Taxonomy" id="2487723"/>
    <lineage>
        <taxon>Bacteria</taxon>
        <taxon>Bacillati</taxon>
        <taxon>Bacillota</taxon>
        <taxon>Bacilli</taxon>
        <taxon>Lactobacillales</taxon>
        <taxon>Lactobacillaceae</taxon>
        <taxon>Companilactobacillus</taxon>
    </lineage>
</organism>
<accession>A0A4Z0JGY5</accession>
<dbReference type="EMBL" id="RKLY01000043">
    <property type="protein sequence ID" value="TGD21216.1"/>
    <property type="molecule type" value="Genomic_DNA"/>
</dbReference>
<gene>
    <name evidence="1" type="ORF">EGT49_11810</name>
</gene>
<dbReference type="RefSeq" id="WP_135374524.1">
    <property type="nucleotide sequence ID" value="NZ_RKLY01000043.1"/>
</dbReference>
<proteinExistence type="predicted"/>
<comment type="caution">
    <text evidence="1">The sequence shown here is derived from an EMBL/GenBank/DDBJ whole genome shotgun (WGS) entry which is preliminary data.</text>
</comment>
<name>A0A4Z0JGY5_9LACO</name>
<evidence type="ECO:0000313" key="2">
    <source>
        <dbReference type="Proteomes" id="UP000298021"/>
    </source>
</evidence>
<reference evidence="1 2" key="1">
    <citation type="submission" date="2018-10" db="EMBL/GenBank/DDBJ databases">
        <title>Lactobacillus sp. R7 and Lactobacillus sp. R19 isolated from fermented mustard green product of Taiwan.</title>
        <authorList>
            <person name="Lin S.-T."/>
        </authorList>
    </citation>
    <scope>NUCLEOTIDE SEQUENCE [LARGE SCALE GENOMIC DNA]</scope>
    <source>
        <strain evidence="1 2">BCRC 81127</strain>
    </source>
</reference>